<dbReference type="HOGENOM" id="CLU_044538_2_1_10"/>
<gene>
    <name evidence="2" type="ordered locus">Lbys_2998</name>
</gene>
<dbReference type="CDD" id="cd16279">
    <property type="entry name" value="metallo-hydrolase-like_MBL-fold"/>
    <property type="match status" value="1"/>
</dbReference>
<dbReference type="SUPFAM" id="SSF56281">
    <property type="entry name" value="Metallo-hydrolase/oxidoreductase"/>
    <property type="match status" value="1"/>
</dbReference>
<keyword evidence="3" id="KW-1185">Reference proteome</keyword>
<dbReference type="AlphaFoldDB" id="E4RTV2"/>
<dbReference type="PANTHER" id="PTHR42663">
    <property type="entry name" value="HYDROLASE C777.06C-RELATED-RELATED"/>
    <property type="match status" value="1"/>
</dbReference>
<dbReference type="InterPro" id="IPR001279">
    <property type="entry name" value="Metallo-B-lactamas"/>
</dbReference>
<dbReference type="EMBL" id="CP002305">
    <property type="protein sequence ID" value="ADQ18660.1"/>
    <property type="molecule type" value="Genomic_DNA"/>
</dbReference>
<dbReference type="KEGG" id="lby:Lbys_2998"/>
<dbReference type="Gene3D" id="3.60.15.10">
    <property type="entry name" value="Ribonuclease Z/Hydroxyacylglutathione hydrolase-like"/>
    <property type="match status" value="1"/>
</dbReference>
<feature type="domain" description="Metallo-beta-lactamase" evidence="1">
    <location>
        <begin position="35"/>
        <end position="226"/>
    </location>
</feature>
<evidence type="ECO:0000259" key="1">
    <source>
        <dbReference type="SMART" id="SM00849"/>
    </source>
</evidence>
<dbReference type="InterPro" id="IPR036866">
    <property type="entry name" value="RibonucZ/Hydroxyglut_hydro"/>
</dbReference>
<dbReference type="eggNOG" id="COG1235">
    <property type="taxonomic scope" value="Bacteria"/>
</dbReference>
<accession>E4RTV2</accession>
<proteinExistence type="predicted"/>
<evidence type="ECO:0000313" key="3">
    <source>
        <dbReference type="Proteomes" id="UP000007435"/>
    </source>
</evidence>
<protein>
    <submittedName>
        <fullName evidence="2">Beta-lactamase domain protein</fullName>
    </submittedName>
</protein>
<dbReference type="STRING" id="649349.Lbys_2998"/>
<sequence length="256" mass="28890">MISITFLGTGTSSGVPVLTCTCEVCRSVDFRDKRLRSSVLIQSENTNIVIDTGPDFRQQMLNAGGVRIDAVVYTHEHKDHTAGLDDIRPYNYLRGTREHVPLYGRAHVLEQIKREFGYIFEENPYPGVPLVKTYTIENSSFQIGDLSLIPIEVLHYKLPVFGYRIGDFTYITDANFIAEEEKEKIKGTKVLVLNALQRTPHISHFTLDQATALAQELGAEHTYFTHISHKLGLHHEVEKELPSGIHLAFDGLTLQL</sequence>
<reference key="1">
    <citation type="submission" date="2010-11" db="EMBL/GenBank/DDBJ databases">
        <title>The complete genome of Leadbetterella byssophila DSM 17132.</title>
        <authorList>
            <consortium name="US DOE Joint Genome Institute (JGI-PGF)"/>
            <person name="Lucas S."/>
            <person name="Copeland A."/>
            <person name="Lapidus A."/>
            <person name="Glavina del Rio T."/>
            <person name="Dalin E."/>
            <person name="Tice H."/>
            <person name="Bruce D."/>
            <person name="Goodwin L."/>
            <person name="Pitluck S."/>
            <person name="Kyrpides N."/>
            <person name="Mavromatis K."/>
            <person name="Ivanova N."/>
            <person name="Teshima H."/>
            <person name="Brettin T."/>
            <person name="Detter J.C."/>
            <person name="Han C."/>
            <person name="Tapia R."/>
            <person name="Land M."/>
            <person name="Hauser L."/>
            <person name="Markowitz V."/>
            <person name="Cheng J.-F."/>
            <person name="Hugenholtz P."/>
            <person name="Woyke T."/>
            <person name="Wu D."/>
            <person name="Tindall B."/>
            <person name="Pomrenke H.G."/>
            <person name="Brambilla E."/>
            <person name="Klenk H.-P."/>
            <person name="Eisen J.A."/>
        </authorList>
    </citation>
    <scope>NUCLEOTIDE SEQUENCE [LARGE SCALE GENOMIC DNA]</scope>
    <source>
        <strain>DSM 17132</strain>
    </source>
</reference>
<evidence type="ECO:0000313" key="2">
    <source>
        <dbReference type="EMBL" id="ADQ18660.1"/>
    </source>
</evidence>
<dbReference type="Proteomes" id="UP000007435">
    <property type="component" value="Chromosome"/>
</dbReference>
<dbReference type="Pfam" id="PF12706">
    <property type="entry name" value="Lactamase_B_2"/>
    <property type="match status" value="1"/>
</dbReference>
<name>E4RTV2_LEAB4</name>
<dbReference type="PANTHER" id="PTHR42663:SF6">
    <property type="entry name" value="HYDROLASE C777.06C-RELATED"/>
    <property type="match status" value="1"/>
</dbReference>
<reference evidence="2 3" key="2">
    <citation type="journal article" date="2011" name="Stand. Genomic Sci.">
        <title>Complete genome sequence of Leadbetterella byssophila type strain (4M15).</title>
        <authorList>
            <person name="Abt B."/>
            <person name="Teshima H."/>
            <person name="Lucas S."/>
            <person name="Lapidus A."/>
            <person name="Del Rio T.G."/>
            <person name="Nolan M."/>
            <person name="Tice H."/>
            <person name="Cheng J.F."/>
            <person name="Pitluck S."/>
            <person name="Liolios K."/>
            <person name="Pagani I."/>
            <person name="Ivanova N."/>
            <person name="Mavromatis K."/>
            <person name="Pati A."/>
            <person name="Tapia R."/>
            <person name="Han C."/>
            <person name="Goodwin L."/>
            <person name="Chen A."/>
            <person name="Palaniappan K."/>
            <person name="Land M."/>
            <person name="Hauser L."/>
            <person name="Chang Y.J."/>
            <person name="Jeffries C.D."/>
            <person name="Rohde M."/>
            <person name="Goker M."/>
            <person name="Tindall B.J."/>
            <person name="Detter J.C."/>
            <person name="Woyke T."/>
            <person name="Bristow J."/>
            <person name="Eisen J.A."/>
            <person name="Markowitz V."/>
            <person name="Hugenholtz P."/>
            <person name="Klenk H.P."/>
            <person name="Kyrpides N.C."/>
        </authorList>
    </citation>
    <scope>NUCLEOTIDE SEQUENCE [LARGE SCALE GENOMIC DNA]</scope>
    <source>
        <strain evidence="3">DSM 17132 / JCM 16389 / KACC 11308 / NBRC 106382 / 4M15</strain>
    </source>
</reference>
<organism evidence="2 3">
    <name type="scientific">Leadbetterella byssophila (strain DSM 17132 / JCM 16389 / KACC 11308 / NBRC 106382 / 4M15)</name>
    <dbReference type="NCBI Taxonomy" id="649349"/>
    <lineage>
        <taxon>Bacteria</taxon>
        <taxon>Pseudomonadati</taxon>
        <taxon>Bacteroidota</taxon>
        <taxon>Cytophagia</taxon>
        <taxon>Cytophagales</taxon>
        <taxon>Leadbetterellaceae</taxon>
        <taxon>Leadbetterella</taxon>
    </lineage>
</organism>
<dbReference type="SMART" id="SM00849">
    <property type="entry name" value="Lactamase_B"/>
    <property type="match status" value="1"/>
</dbReference>